<accession>A0A511AWV2</accession>
<dbReference type="Pfam" id="PF05673">
    <property type="entry name" value="DUF815"/>
    <property type="match status" value="1"/>
</dbReference>
<keyword evidence="2" id="KW-1185">Reference proteome</keyword>
<dbReference type="PANTHER" id="PTHR42935">
    <property type="entry name" value="SLR0930 PROTEIN"/>
    <property type="match status" value="1"/>
</dbReference>
<proteinExistence type="predicted"/>
<reference evidence="1 2" key="1">
    <citation type="submission" date="2019-07" db="EMBL/GenBank/DDBJ databases">
        <title>Whole genome shotgun sequence of Gluconobacter wancherniae NBRC 103581.</title>
        <authorList>
            <person name="Hosoyama A."/>
            <person name="Uohara A."/>
            <person name="Ohji S."/>
            <person name="Ichikawa N."/>
        </authorList>
    </citation>
    <scope>NUCLEOTIDE SEQUENCE [LARGE SCALE GENOMIC DNA]</scope>
    <source>
        <strain evidence="1 2">NBRC 103581</strain>
    </source>
</reference>
<comment type="caution">
    <text evidence="1">The sequence shown here is derived from an EMBL/GenBank/DDBJ whole genome shotgun (WGS) entry which is preliminary data.</text>
</comment>
<dbReference type="AlphaFoldDB" id="A0A511AWV2"/>
<sequence>MTEPALLQVLERIADSLERMSPKPPSAEILHHHDAFIWQAALGMLTPVEKVSGVALSLMRGVERQTKQVMTNTRHFAQGLEANNVMLWGARGMGKSSLVKAAVASINSEQRDHGKPTLALIEIQRDELASLPKLLAVLRTTTRRCILFCDDLSFESQDADYKSLKSVLDGGIGGRPDNVLIYATSNRRHLMPREMIENESGSAINPGEAIEEKVSLSDRFGLWIGLYGATQEDYLAIVQAYAEDRKLPVSTEVLRQKALQWSMARGSRSGRVAAQFISDLSAELGIHSR</sequence>
<organism evidence="1 2">
    <name type="scientific">Gluconobacter wancherniae NBRC 103581</name>
    <dbReference type="NCBI Taxonomy" id="656744"/>
    <lineage>
        <taxon>Bacteria</taxon>
        <taxon>Pseudomonadati</taxon>
        <taxon>Pseudomonadota</taxon>
        <taxon>Alphaproteobacteria</taxon>
        <taxon>Acetobacterales</taxon>
        <taxon>Acetobacteraceae</taxon>
        <taxon>Gluconobacter</taxon>
    </lineage>
</organism>
<dbReference type="PANTHER" id="PTHR42935:SF1">
    <property type="entry name" value="SLR0930 PROTEIN"/>
    <property type="match status" value="1"/>
</dbReference>
<gene>
    <name evidence="1" type="ORF">GWA01_04490</name>
</gene>
<dbReference type="EMBL" id="BJUZ01000001">
    <property type="protein sequence ID" value="GEK92679.1"/>
    <property type="molecule type" value="Genomic_DNA"/>
</dbReference>
<dbReference type="InterPro" id="IPR027417">
    <property type="entry name" value="P-loop_NTPase"/>
</dbReference>
<dbReference type="Proteomes" id="UP000321230">
    <property type="component" value="Unassembled WGS sequence"/>
</dbReference>
<dbReference type="RefSeq" id="WP_146793584.1">
    <property type="nucleotide sequence ID" value="NZ_BARC01000005.1"/>
</dbReference>
<dbReference type="Gene3D" id="3.40.50.300">
    <property type="entry name" value="P-loop containing nucleotide triphosphate hydrolases"/>
    <property type="match status" value="1"/>
</dbReference>
<name>A0A511AWV2_9PROT</name>
<protein>
    <submittedName>
        <fullName evidence="1">ATPase AAA</fullName>
    </submittedName>
</protein>
<evidence type="ECO:0000313" key="1">
    <source>
        <dbReference type="EMBL" id="GEK92679.1"/>
    </source>
</evidence>
<dbReference type="OrthoDB" id="9812140at2"/>
<dbReference type="SUPFAM" id="SSF52540">
    <property type="entry name" value="P-loop containing nucleoside triphosphate hydrolases"/>
    <property type="match status" value="1"/>
</dbReference>
<evidence type="ECO:0000313" key="2">
    <source>
        <dbReference type="Proteomes" id="UP000321230"/>
    </source>
</evidence>
<dbReference type="InterPro" id="IPR008533">
    <property type="entry name" value="DUF815"/>
</dbReference>